<evidence type="ECO:0000313" key="3">
    <source>
        <dbReference type="Proteomes" id="UP000305948"/>
    </source>
</evidence>
<dbReference type="Proteomes" id="UP000305948">
    <property type="component" value="Unassembled WGS sequence"/>
</dbReference>
<name>A0A5C3N3E2_9AGAM</name>
<keyword evidence="3" id="KW-1185">Reference proteome</keyword>
<feature type="compositionally biased region" description="Polar residues" evidence="1">
    <location>
        <begin position="14"/>
        <end position="24"/>
    </location>
</feature>
<dbReference type="AlphaFoldDB" id="A0A5C3N3E2"/>
<protein>
    <submittedName>
        <fullName evidence="2">Uncharacterized protein</fullName>
    </submittedName>
</protein>
<sequence>MSFNGFEELGTGVGTSSAAHSSGSPPEYDIALEGERAYSLHPLQGGHSQEEFDHLYHHDPAIQQPYHPAPVSASQVYPQSWSDASWNHHWGQYPHSPAAHRFDARASHRQNNLTVQTGILMYPGSMRSPGLEESPSASLPPSSSTLVDATDPFRAKFQSPISPSSTQIYVSAMSPMVIEAGPTQPLETQPITHQDQSRIWKEGQQRIPGVVPQKMYRPQAANDKKRYIDEIRFDLPITFRMTGASEDGISVREALVGHLGELVNKDDEVFINCGPSVSIRINWPGYDAWSKQIPTKNWKSQPGPITRQKLAKQVARRIEEFIKAMYDKEMDEDGQPQWKVGSYGIQLHDLILVSLHQVSKGSWQPQLRLHPSYRRGL</sequence>
<dbReference type="EMBL" id="ML213510">
    <property type="protein sequence ID" value="TFK51733.1"/>
    <property type="molecule type" value="Genomic_DNA"/>
</dbReference>
<gene>
    <name evidence="2" type="ORF">OE88DRAFT_1658322</name>
</gene>
<reference evidence="2 3" key="1">
    <citation type="journal article" date="2019" name="Nat. Ecol. Evol.">
        <title>Megaphylogeny resolves global patterns of mushroom evolution.</title>
        <authorList>
            <person name="Varga T."/>
            <person name="Krizsan K."/>
            <person name="Foldi C."/>
            <person name="Dima B."/>
            <person name="Sanchez-Garcia M."/>
            <person name="Sanchez-Ramirez S."/>
            <person name="Szollosi G.J."/>
            <person name="Szarkandi J.G."/>
            <person name="Papp V."/>
            <person name="Albert L."/>
            <person name="Andreopoulos W."/>
            <person name="Angelini C."/>
            <person name="Antonin V."/>
            <person name="Barry K.W."/>
            <person name="Bougher N.L."/>
            <person name="Buchanan P."/>
            <person name="Buyck B."/>
            <person name="Bense V."/>
            <person name="Catcheside P."/>
            <person name="Chovatia M."/>
            <person name="Cooper J."/>
            <person name="Damon W."/>
            <person name="Desjardin D."/>
            <person name="Finy P."/>
            <person name="Geml J."/>
            <person name="Haridas S."/>
            <person name="Hughes K."/>
            <person name="Justo A."/>
            <person name="Karasinski D."/>
            <person name="Kautmanova I."/>
            <person name="Kiss B."/>
            <person name="Kocsube S."/>
            <person name="Kotiranta H."/>
            <person name="LaButti K.M."/>
            <person name="Lechner B.E."/>
            <person name="Liimatainen K."/>
            <person name="Lipzen A."/>
            <person name="Lukacs Z."/>
            <person name="Mihaltcheva S."/>
            <person name="Morgado L.N."/>
            <person name="Niskanen T."/>
            <person name="Noordeloos M.E."/>
            <person name="Ohm R.A."/>
            <person name="Ortiz-Santana B."/>
            <person name="Ovrebo C."/>
            <person name="Racz N."/>
            <person name="Riley R."/>
            <person name="Savchenko A."/>
            <person name="Shiryaev A."/>
            <person name="Soop K."/>
            <person name="Spirin V."/>
            <person name="Szebenyi C."/>
            <person name="Tomsovsky M."/>
            <person name="Tulloss R.E."/>
            <person name="Uehling J."/>
            <person name="Grigoriev I.V."/>
            <person name="Vagvolgyi C."/>
            <person name="Papp T."/>
            <person name="Martin F.M."/>
            <person name="Miettinen O."/>
            <person name="Hibbett D.S."/>
            <person name="Nagy L.G."/>
        </authorList>
    </citation>
    <scope>NUCLEOTIDE SEQUENCE [LARGE SCALE GENOMIC DNA]</scope>
    <source>
        <strain evidence="2 3">OMC1185</strain>
    </source>
</reference>
<evidence type="ECO:0000313" key="2">
    <source>
        <dbReference type="EMBL" id="TFK51733.1"/>
    </source>
</evidence>
<accession>A0A5C3N3E2</accession>
<feature type="region of interest" description="Disordered" evidence="1">
    <location>
        <begin position="9"/>
        <end position="29"/>
    </location>
</feature>
<evidence type="ECO:0000256" key="1">
    <source>
        <dbReference type="SAM" id="MobiDB-lite"/>
    </source>
</evidence>
<dbReference type="OrthoDB" id="3269405at2759"/>
<proteinExistence type="predicted"/>
<organism evidence="2 3">
    <name type="scientific">Heliocybe sulcata</name>
    <dbReference type="NCBI Taxonomy" id="5364"/>
    <lineage>
        <taxon>Eukaryota</taxon>
        <taxon>Fungi</taxon>
        <taxon>Dikarya</taxon>
        <taxon>Basidiomycota</taxon>
        <taxon>Agaricomycotina</taxon>
        <taxon>Agaricomycetes</taxon>
        <taxon>Gloeophyllales</taxon>
        <taxon>Gloeophyllaceae</taxon>
        <taxon>Heliocybe</taxon>
    </lineage>
</organism>
<dbReference type="STRING" id="5364.A0A5C3N3E2"/>